<dbReference type="Proteomes" id="UP000324222">
    <property type="component" value="Unassembled WGS sequence"/>
</dbReference>
<proteinExistence type="predicted"/>
<gene>
    <name evidence="1" type="ORF">E2C01_042553</name>
</gene>
<comment type="caution">
    <text evidence="1">The sequence shown here is derived from an EMBL/GenBank/DDBJ whole genome shotgun (WGS) entry which is preliminary data.</text>
</comment>
<dbReference type="AlphaFoldDB" id="A0A5B7FTY0"/>
<accession>A0A5B7FTY0</accession>
<evidence type="ECO:0000313" key="1">
    <source>
        <dbReference type="EMBL" id="MPC48769.1"/>
    </source>
</evidence>
<organism evidence="1 2">
    <name type="scientific">Portunus trituberculatus</name>
    <name type="common">Swimming crab</name>
    <name type="synonym">Neptunus trituberculatus</name>
    <dbReference type="NCBI Taxonomy" id="210409"/>
    <lineage>
        <taxon>Eukaryota</taxon>
        <taxon>Metazoa</taxon>
        <taxon>Ecdysozoa</taxon>
        <taxon>Arthropoda</taxon>
        <taxon>Crustacea</taxon>
        <taxon>Multicrustacea</taxon>
        <taxon>Malacostraca</taxon>
        <taxon>Eumalacostraca</taxon>
        <taxon>Eucarida</taxon>
        <taxon>Decapoda</taxon>
        <taxon>Pleocyemata</taxon>
        <taxon>Brachyura</taxon>
        <taxon>Eubrachyura</taxon>
        <taxon>Portunoidea</taxon>
        <taxon>Portunidae</taxon>
        <taxon>Portuninae</taxon>
        <taxon>Portunus</taxon>
    </lineage>
</organism>
<evidence type="ECO:0000313" key="2">
    <source>
        <dbReference type="Proteomes" id="UP000324222"/>
    </source>
</evidence>
<dbReference type="EMBL" id="VSRR010008456">
    <property type="protein sequence ID" value="MPC48769.1"/>
    <property type="molecule type" value="Genomic_DNA"/>
</dbReference>
<name>A0A5B7FTY0_PORTR</name>
<protein>
    <submittedName>
        <fullName evidence="1">Uncharacterized protein</fullName>
    </submittedName>
</protein>
<sequence>MAMSGGGGLDVSKLLLVHEGGEMIRGPSEDEAFTEQIGNHGDEMGWVHMSRFFVVSDRSEKWLPQKMVATKSGNIGDSYPTLDDMSLSSSWSRLSLCTDCVCRDEWLHVVLCSEVCSLRVGRLYSSSRGYRQGDEIGHVTKREVVRWHVAPHGMKIEGQSLRLLSRLATSIAPSLEIEWLLLGLLNCSSIEGSPCVLQS</sequence>
<keyword evidence="2" id="KW-1185">Reference proteome</keyword>
<reference evidence="1 2" key="1">
    <citation type="submission" date="2019-05" db="EMBL/GenBank/DDBJ databases">
        <title>Another draft genome of Portunus trituberculatus and its Hox gene families provides insights of decapod evolution.</title>
        <authorList>
            <person name="Jeong J.-H."/>
            <person name="Song I."/>
            <person name="Kim S."/>
            <person name="Choi T."/>
            <person name="Kim D."/>
            <person name="Ryu S."/>
            <person name="Kim W."/>
        </authorList>
    </citation>
    <scope>NUCLEOTIDE SEQUENCE [LARGE SCALE GENOMIC DNA]</scope>
    <source>
        <tissue evidence="1">Muscle</tissue>
    </source>
</reference>